<feature type="transmembrane region" description="Helical" evidence="1">
    <location>
        <begin position="309"/>
        <end position="331"/>
    </location>
</feature>
<name>A0AAP2RFN2_9EURY</name>
<sequence>MDRRAPGSVKYLSWLLIGMLSVFFAEVMSGSYLFPYFTVWGILVVMPLYTLHTLVFAHVVFNYGKPRLYTLFLAGVIFGLYEAYITKVLWNPPWGASLFAGGVAIIELAVIAMWWHPFMAFIAPLFVSENVLSKSKDIFKGLPAMVQRLCDTKKKVYILLALFVIFFGLVQSANSPSPIHSLASVILGGGAIMALLWIYRSKTSGLEYSLKELLPDKKEFVVLLAALLLFYAMTGIVLRPEALPGIGPQLLILLIYAVMFALLYLSLKKSKKIEPVKTVGLPVGFSWKLLAVLTVSFALVSAIGNVLHIGLISILLAWLLWGITGIIMMILSARDAIGRVS</sequence>
<feature type="transmembrane region" description="Helical" evidence="1">
    <location>
        <begin position="68"/>
        <end position="86"/>
    </location>
</feature>
<proteinExistence type="predicted"/>
<feature type="transmembrane region" description="Helical" evidence="1">
    <location>
        <begin position="279"/>
        <end position="303"/>
    </location>
</feature>
<accession>A0AAP2RFN2</accession>
<organism evidence="2 3">
    <name type="scientific">Methanooceanicella nereidis</name>
    <dbReference type="NCBI Taxonomy" id="2052831"/>
    <lineage>
        <taxon>Archaea</taxon>
        <taxon>Methanobacteriati</taxon>
        <taxon>Methanobacteriota</taxon>
        <taxon>Stenosarchaea group</taxon>
        <taxon>Methanomicrobia</taxon>
        <taxon>Methanocellales</taxon>
        <taxon>Methanocellaceae</taxon>
        <taxon>Methanooceanicella</taxon>
    </lineage>
</organism>
<feature type="transmembrane region" description="Helical" evidence="1">
    <location>
        <begin position="156"/>
        <end position="173"/>
    </location>
</feature>
<feature type="transmembrane region" description="Helical" evidence="1">
    <location>
        <begin position="40"/>
        <end position="61"/>
    </location>
</feature>
<keyword evidence="1" id="KW-1133">Transmembrane helix</keyword>
<dbReference type="AlphaFoldDB" id="A0AAP2RFN2"/>
<feature type="transmembrane region" description="Helical" evidence="1">
    <location>
        <begin position="98"/>
        <end position="127"/>
    </location>
</feature>
<feature type="transmembrane region" description="Helical" evidence="1">
    <location>
        <begin position="179"/>
        <end position="199"/>
    </location>
</feature>
<feature type="transmembrane region" description="Helical" evidence="1">
    <location>
        <begin position="220"/>
        <end position="238"/>
    </location>
</feature>
<feature type="transmembrane region" description="Helical" evidence="1">
    <location>
        <begin position="12"/>
        <end position="34"/>
    </location>
</feature>
<protein>
    <submittedName>
        <fullName evidence="2">Uncharacterized protein</fullName>
    </submittedName>
</protein>
<evidence type="ECO:0000313" key="2">
    <source>
        <dbReference type="EMBL" id="MCD1295926.1"/>
    </source>
</evidence>
<dbReference type="EMBL" id="PGCK01000012">
    <property type="protein sequence ID" value="MCD1295926.1"/>
    <property type="molecule type" value="Genomic_DNA"/>
</dbReference>
<gene>
    <name evidence="2" type="ORF">CUJ83_13065</name>
</gene>
<feature type="transmembrane region" description="Helical" evidence="1">
    <location>
        <begin position="250"/>
        <end position="267"/>
    </location>
</feature>
<keyword evidence="3" id="KW-1185">Reference proteome</keyword>
<dbReference type="Proteomes" id="UP001320159">
    <property type="component" value="Unassembled WGS sequence"/>
</dbReference>
<dbReference type="RefSeq" id="WP_230742785.1">
    <property type="nucleotide sequence ID" value="NZ_PGCK01000012.1"/>
</dbReference>
<comment type="caution">
    <text evidence="2">The sequence shown here is derived from an EMBL/GenBank/DDBJ whole genome shotgun (WGS) entry which is preliminary data.</text>
</comment>
<evidence type="ECO:0000256" key="1">
    <source>
        <dbReference type="SAM" id="Phobius"/>
    </source>
</evidence>
<evidence type="ECO:0000313" key="3">
    <source>
        <dbReference type="Proteomes" id="UP001320159"/>
    </source>
</evidence>
<keyword evidence="1" id="KW-0812">Transmembrane</keyword>
<keyword evidence="1" id="KW-0472">Membrane</keyword>
<reference evidence="2 3" key="1">
    <citation type="submission" date="2017-11" db="EMBL/GenBank/DDBJ databases">
        <title>Isolation and Characterization of Family Methanocellaceae Species from Potential Methane Hydrate Area Offshore Southwestern Taiwan.</title>
        <authorList>
            <person name="Zhang W.-L."/>
            <person name="Chen W.-C."/>
            <person name="Lai M.-C."/>
            <person name="Chen S.-C."/>
        </authorList>
    </citation>
    <scope>NUCLEOTIDE SEQUENCE [LARGE SCALE GENOMIC DNA]</scope>
    <source>
        <strain evidence="2 3">CWC-04</strain>
    </source>
</reference>